<dbReference type="EMBL" id="CYSC01000027">
    <property type="protein sequence ID" value="CUH72143.1"/>
    <property type="molecule type" value="Genomic_DNA"/>
</dbReference>
<evidence type="ECO:0000313" key="10">
    <source>
        <dbReference type="EMBL" id="CUH62945.1"/>
    </source>
</evidence>
<feature type="binding site" evidence="8">
    <location>
        <position position="56"/>
    </location>
    <ligand>
        <name>FMN</name>
        <dbReference type="ChEBI" id="CHEBI:58210"/>
        <note>ligand shared between dimeric partners</note>
    </ligand>
</feature>
<keyword evidence="6 7" id="KW-0520">NAD</keyword>
<name>A0A0P1FL27_9RHOB</name>
<reference evidence="11 13" key="2">
    <citation type="submission" date="2015-09" db="EMBL/GenBank/DDBJ databases">
        <authorList>
            <consortium name="Swine Surveillance"/>
        </authorList>
    </citation>
    <scope>NUCLEOTIDE SEQUENCE [LARGE SCALE GENOMIC DNA]</scope>
    <source>
        <strain evidence="11 13">5120</strain>
    </source>
</reference>
<feature type="binding site" description="in other chain" evidence="8">
    <location>
        <begin position="148"/>
        <end position="150"/>
    </location>
    <ligand>
        <name>FMN</name>
        <dbReference type="ChEBI" id="CHEBI:58210"/>
        <note>ligand shared between dimeric partners</note>
    </ligand>
</feature>
<keyword evidence="2 7" id="KW-0285">Flavoprotein</keyword>
<keyword evidence="5 7" id="KW-0560">Oxidoreductase</keyword>
<keyword evidence="12" id="KW-1185">Reference proteome</keyword>
<evidence type="ECO:0000256" key="4">
    <source>
        <dbReference type="ARBA" id="ARBA00022857"/>
    </source>
</evidence>
<dbReference type="InterPro" id="IPR026021">
    <property type="entry name" value="YdjA-like"/>
</dbReference>
<dbReference type="GO" id="GO:0016491">
    <property type="term" value="F:oxidoreductase activity"/>
    <property type="evidence" value="ECO:0007669"/>
    <property type="project" value="UniProtKB-UniRule"/>
</dbReference>
<feature type="binding site" evidence="8">
    <location>
        <position position="52"/>
    </location>
    <ligand>
        <name>FMN</name>
        <dbReference type="ChEBI" id="CHEBI:58210"/>
        <note>ligand shared between dimeric partners</note>
    </ligand>
</feature>
<comment type="cofactor">
    <cofactor evidence="8">
        <name>FMN</name>
        <dbReference type="ChEBI" id="CHEBI:58210"/>
    </cofactor>
    <text evidence="8">Binds 1 FMN per subunit.</text>
</comment>
<evidence type="ECO:0000256" key="8">
    <source>
        <dbReference type="PIRSR" id="PIRSR000232-1"/>
    </source>
</evidence>
<dbReference type="PANTHER" id="PTHR43821:SF1">
    <property type="entry name" value="NAD(P)H NITROREDUCTASE YDJA-RELATED"/>
    <property type="match status" value="1"/>
</dbReference>
<dbReference type="PIRSF" id="PIRSF000232">
    <property type="entry name" value="YdjA"/>
    <property type="match status" value="1"/>
</dbReference>
<keyword evidence="3 7" id="KW-0288">FMN</keyword>
<accession>A0A0P1FL27</accession>
<keyword evidence="4 7" id="KW-0521">NADP</keyword>
<evidence type="ECO:0000256" key="5">
    <source>
        <dbReference type="ARBA" id="ARBA00023002"/>
    </source>
</evidence>
<dbReference type="InterPro" id="IPR000415">
    <property type="entry name" value="Nitroreductase-like"/>
</dbReference>
<gene>
    <name evidence="11" type="primary">ydjA</name>
    <name evidence="10" type="ORF">TL5118_00252</name>
    <name evidence="11" type="ORF">TL5120_01939</name>
</gene>
<dbReference type="InterPro" id="IPR029479">
    <property type="entry name" value="Nitroreductase"/>
</dbReference>
<evidence type="ECO:0000313" key="12">
    <source>
        <dbReference type="Proteomes" id="UP000051086"/>
    </source>
</evidence>
<evidence type="ECO:0000256" key="6">
    <source>
        <dbReference type="ARBA" id="ARBA00023027"/>
    </source>
</evidence>
<evidence type="ECO:0000313" key="11">
    <source>
        <dbReference type="EMBL" id="CUH72143.1"/>
    </source>
</evidence>
<dbReference type="Proteomes" id="UP000051887">
    <property type="component" value="Unassembled WGS sequence"/>
</dbReference>
<dbReference type="SUPFAM" id="SSF55469">
    <property type="entry name" value="FMN-dependent nitroreductase-like"/>
    <property type="match status" value="1"/>
</dbReference>
<evidence type="ECO:0000259" key="9">
    <source>
        <dbReference type="Pfam" id="PF00881"/>
    </source>
</evidence>
<dbReference type="PANTHER" id="PTHR43821">
    <property type="entry name" value="NAD(P)H NITROREDUCTASE YDJA-RELATED"/>
    <property type="match status" value="1"/>
</dbReference>
<dbReference type="CDD" id="cd02135">
    <property type="entry name" value="YdjA-like"/>
    <property type="match status" value="1"/>
</dbReference>
<dbReference type="Gene3D" id="3.40.109.10">
    <property type="entry name" value="NADH Oxidase"/>
    <property type="match status" value="1"/>
</dbReference>
<sequence length="202" mass="21738">MPDTTTPVIKPLEKDEAALAFLLSRRSRPAKTLVTPVPSRDELLPMLTAAARTPDHGKLEPWRFIVLEKPALDRLAGVARTRGEALGLDPAQVQKGVDQFANGNLAVAVIEIIKPNEKVPAVEITYSAGAACLQLLNAALASGWGANWLSGWASHDRGFCTEALGLAENERIAGLIHIGTEKATPPERPRPDLEAITTWLSE</sequence>
<dbReference type="RefSeq" id="WP_058243371.1">
    <property type="nucleotide sequence ID" value="NZ_CYSB01000005.1"/>
</dbReference>
<reference evidence="10 12" key="1">
    <citation type="submission" date="2015-09" db="EMBL/GenBank/DDBJ databases">
        <authorList>
            <person name="Rodrigo-Torres L."/>
            <person name="Arahal D.R."/>
        </authorList>
    </citation>
    <scope>NUCLEOTIDE SEQUENCE [LARGE SCALE GENOMIC DNA]</scope>
    <source>
        <strain evidence="10 12">CECT 5118</strain>
    </source>
</reference>
<protein>
    <recommendedName>
        <fullName evidence="7">Putative NAD(P)H nitroreductase</fullName>
        <ecNumber evidence="7">1.-.-.-</ecNumber>
    </recommendedName>
</protein>
<evidence type="ECO:0000256" key="1">
    <source>
        <dbReference type="ARBA" id="ARBA00007118"/>
    </source>
</evidence>
<organism evidence="11 13">
    <name type="scientific">Thalassovita autumnalis</name>
    <dbReference type="NCBI Taxonomy" id="2072972"/>
    <lineage>
        <taxon>Bacteria</taxon>
        <taxon>Pseudomonadati</taxon>
        <taxon>Pseudomonadota</taxon>
        <taxon>Alphaproteobacteria</taxon>
        <taxon>Rhodobacterales</taxon>
        <taxon>Roseobacteraceae</taxon>
        <taxon>Thalassovita</taxon>
    </lineage>
</organism>
<dbReference type="Pfam" id="PF00881">
    <property type="entry name" value="Nitroreductase"/>
    <property type="match status" value="1"/>
</dbReference>
<dbReference type="EMBL" id="CYSB01000005">
    <property type="protein sequence ID" value="CUH62945.1"/>
    <property type="molecule type" value="Genomic_DNA"/>
</dbReference>
<evidence type="ECO:0000313" key="13">
    <source>
        <dbReference type="Proteomes" id="UP000051887"/>
    </source>
</evidence>
<dbReference type="AlphaFoldDB" id="A0A0P1FL27"/>
<proteinExistence type="inferred from homology"/>
<comment type="similarity">
    <text evidence="1 7">Belongs to the nitroreductase family.</text>
</comment>
<feature type="domain" description="Nitroreductase" evidence="9">
    <location>
        <begin position="35"/>
        <end position="179"/>
    </location>
</feature>
<evidence type="ECO:0000256" key="2">
    <source>
        <dbReference type="ARBA" id="ARBA00022630"/>
    </source>
</evidence>
<dbReference type="InterPro" id="IPR052530">
    <property type="entry name" value="NAD(P)H_nitroreductase"/>
</dbReference>
<evidence type="ECO:0000256" key="7">
    <source>
        <dbReference type="PIRNR" id="PIRNR000232"/>
    </source>
</evidence>
<dbReference type="EC" id="1.-.-.-" evidence="7"/>
<evidence type="ECO:0000256" key="3">
    <source>
        <dbReference type="ARBA" id="ARBA00022643"/>
    </source>
</evidence>
<dbReference type="Proteomes" id="UP000051086">
    <property type="component" value="Unassembled WGS sequence"/>
</dbReference>
<dbReference type="OrthoDB" id="9804207at2"/>
<feature type="binding site" description="in other chain" evidence="8">
    <location>
        <begin position="25"/>
        <end position="27"/>
    </location>
    <ligand>
        <name>FMN</name>
        <dbReference type="ChEBI" id="CHEBI:58210"/>
        <note>ligand shared between dimeric partners</note>
    </ligand>
</feature>